<evidence type="ECO:0000259" key="1">
    <source>
        <dbReference type="Pfam" id="PF00710"/>
    </source>
</evidence>
<dbReference type="InterPro" id="IPR036152">
    <property type="entry name" value="Asp/glu_Ase-like_sf"/>
</dbReference>
<protein>
    <recommendedName>
        <fullName evidence="1">L-asparaginase N-terminal domain-containing protein</fullName>
    </recommendedName>
</protein>
<dbReference type="PIRSF" id="PIRSF500176">
    <property type="entry name" value="L_ASNase"/>
    <property type="match status" value="1"/>
</dbReference>
<name>A0A381P686_9ZZZZ</name>
<dbReference type="AlphaFoldDB" id="A0A381P686"/>
<feature type="domain" description="L-asparaginase N-terminal" evidence="1">
    <location>
        <begin position="218"/>
        <end position="326"/>
    </location>
</feature>
<dbReference type="InterPro" id="IPR027473">
    <property type="entry name" value="L-asparaginase_C"/>
</dbReference>
<dbReference type="InterPro" id="IPR037152">
    <property type="entry name" value="L-asparaginase_N_sf"/>
</dbReference>
<proteinExistence type="predicted"/>
<feature type="non-terminal residue" evidence="2">
    <location>
        <position position="1"/>
    </location>
</feature>
<dbReference type="EMBL" id="UINC01000829">
    <property type="protein sequence ID" value="SUZ61829.1"/>
    <property type="molecule type" value="Genomic_DNA"/>
</dbReference>
<dbReference type="PROSITE" id="PS51732">
    <property type="entry name" value="ASN_GLN_ASE_3"/>
    <property type="match status" value="1"/>
</dbReference>
<dbReference type="SMART" id="SM00870">
    <property type="entry name" value="Asparaginase"/>
    <property type="match status" value="1"/>
</dbReference>
<gene>
    <name evidence="2" type="ORF">METZ01_LOCUS14683</name>
</gene>
<dbReference type="Gene3D" id="3.40.50.1170">
    <property type="entry name" value="L-asparaginase, N-terminal domain"/>
    <property type="match status" value="1"/>
</dbReference>
<dbReference type="Pfam" id="PF00710">
    <property type="entry name" value="Asparaginase"/>
    <property type="match status" value="1"/>
</dbReference>
<dbReference type="SUPFAM" id="SSF53774">
    <property type="entry name" value="Glutaminase/Asparaginase"/>
    <property type="match status" value="1"/>
</dbReference>
<sequence length="557" mass="60592">GGPERFTKTCGLDSARANIHNLIQGAAMDRPKIVVFSGPTSTIANSPTLVTSNKGRSGDDRPLSGRFDHLVAQSLYEPITIRIKKFSGHPLEEDASDVYFDDGKDYYEVELHPEDGAYLLPYMARRKDGSERGAPFESGDMTNPAIGYGGRQTFFPDASRIFADIDRTIAGRDEHGEGNLLSRMADFEFIRVLPPAGYTRKGEKAGEDYFPYQPFPISRRARYSDLARATNMVQRTLAQVDLAGAIWLEGSPTVEETTYWLSLLMDTRLPITTCASQRTHGQLANDGDRNIVDAVEVILSGQTAGMGVVGVQDERIYAARELKKADDRPGNYKATGGHGGILGTVGPPVTIWYRPNYKHTATSDVNLTRLPADVLFTDTIGDSSPVSVKIKDSGGGLLTTAIPRVNIVKQASYMGEDDSANPDQEVDILARIAKALSDQKNPDENSPRLHGLVLEGTSPYGLGSTSQMAALAIAVYSGLPVVRVGRSDPGGRVPGFMHDLSIAGSNLDANKARLLLMASMLKLGRFPKAKDPRNPTSKEKEALLAKIAEFQEIFEYH</sequence>
<dbReference type="PIRSF" id="PIRSF001220">
    <property type="entry name" value="L-ASNase_gatD"/>
    <property type="match status" value="1"/>
</dbReference>
<evidence type="ECO:0000313" key="2">
    <source>
        <dbReference type="EMBL" id="SUZ61829.1"/>
    </source>
</evidence>
<dbReference type="InterPro" id="IPR027474">
    <property type="entry name" value="L-asparaginase_N"/>
</dbReference>
<accession>A0A381P686</accession>
<organism evidence="2">
    <name type="scientific">marine metagenome</name>
    <dbReference type="NCBI Taxonomy" id="408172"/>
    <lineage>
        <taxon>unclassified sequences</taxon>
        <taxon>metagenomes</taxon>
        <taxon>ecological metagenomes</taxon>
    </lineage>
</organism>
<reference evidence="2" key="1">
    <citation type="submission" date="2018-05" db="EMBL/GenBank/DDBJ databases">
        <authorList>
            <person name="Lanie J.A."/>
            <person name="Ng W.-L."/>
            <person name="Kazmierczak K.M."/>
            <person name="Andrzejewski T.M."/>
            <person name="Davidsen T.M."/>
            <person name="Wayne K.J."/>
            <person name="Tettelin H."/>
            <person name="Glass J.I."/>
            <person name="Rusch D."/>
            <person name="Podicherti R."/>
            <person name="Tsui H.-C.T."/>
            <person name="Winkler M.E."/>
        </authorList>
    </citation>
    <scope>NUCLEOTIDE SEQUENCE</scope>
</reference>
<dbReference type="InterPro" id="IPR006034">
    <property type="entry name" value="Asparaginase/glutaminase-like"/>
</dbReference>
<dbReference type="Gene3D" id="3.40.50.40">
    <property type="match status" value="1"/>
</dbReference>